<dbReference type="InterPro" id="IPR011545">
    <property type="entry name" value="DEAD/DEAH_box_helicase_dom"/>
</dbReference>
<keyword evidence="7 15" id="KW-0347">Helicase</keyword>
<evidence type="ECO:0000256" key="6">
    <source>
        <dbReference type="ARBA" id="ARBA00022801"/>
    </source>
</evidence>
<dbReference type="CDD" id="cd18791">
    <property type="entry name" value="SF2_C_RHA"/>
    <property type="match status" value="1"/>
</dbReference>
<dbReference type="EMBL" id="ML978963">
    <property type="protein sequence ID" value="KAF1930304.1"/>
    <property type="molecule type" value="Genomic_DNA"/>
</dbReference>
<evidence type="ECO:0000256" key="4">
    <source>
        <dbReference type="ARBA" id="ARBA00022640"/>
    </source>
</evidence>
<feature type="domain" description="Helicase ATP-binding" evidence="13">
    <location>
        <begin position="684"/>
        <end position="855"/>
    </location>
</feature>
<evidence type="ECO:0000256" key="12">
    <source>
        <dbReference type="SAM" id="MobiDB-lite"/>
    </source>
</evidence>
<evidence type="ECO:0000256" key="11">
    <source>
        <dbReference type="ARBA" id="ARBA00047984"/>
    </source>
</evidence>
<proteinExistence type="predicted"/>
<feature type="region of interest" description="Disordered" evidence="12">
    <location>
        <begin position="379"/>
        <end position="418"/>
    </location>
</feature>
<gene>
    <name evidence="15" type="ORF">M421DRAFT_418625</name>
</gene>
<evidence type="ECO:0000256" key="7">
    <source>
        <dbReference type="ARBA" id="ARBA00022806"/>
    </source>
</evidence>
<evidence type="ECO:0000256" key="1">
    <source>
        <dbReference type="ARBA" id="ARBA00004229"/>
    </source>
</evidence>
<keyword evidence="4" id="KW-0934">Plastid</keyword>
<dbReference type="Pfam" id="PF21010">
    <property type="entry name" value="HA2_C"/>
    <property type="match status" value="1"/>
</dbReference>
<feature type="compositionally biased region" description="Basic and acidic residues" evidence="12">
    <location>
        <begin position="24"/>
        <end position="38"/>
    </location>
</feature>
<reference evidence="15" key="1">
    <citation type="journal article" date="2020" name="Stud. Mycol.">
        <title>101 Dothideomycetes genomes: a test case for predicting lifestyles and emergence of pathogens.</title>
        <authorList>
            <person name="Haridas S."/>
            <person name="Albert R."/>
            <person name="Binder M."/>
            <person name="Bloem J."/>
            <person name="Labutti K."/>
            <person name="Salamov A."/>
            <person name="Andreopoulos B."/>
            <person name="Baker S."/>
            <person name="Barry K."/>
            <person name="Bills G."/>
            <person name="Bluhm B."/>
            <person name="Cannon C."/>
            <person name="Castanera R."/>
            <person name="Culley D."/>
            <person name="Daum C."/>
            <person name="Ezra D."/>
            <person name="Gonzalez J."/>
            <person name="Henrissat B."/>
            <person name="Kuo A."/>
            <person name="Liang C."/>
            <person name="Lipzen A."/>
            <person name="Lutzoni F."/>
            <person name="Magnuson J."/>
            <person name="Mondo S."/>
            <person name="Nolan M."/>
            <person name="Ohm R."/>
            <person name="Pangilinan J."/>
            <person name="Park H.-J."/>
            <person name="Ramirez L."/>
            <person name="Alfaro M."/>
            <person name="Sun H."/>
            <person name="Tritt A."/>
            <person name="Yoshinaga Y."/>
            <person name="Zwiers L.-H."/>
            <person name="Turgeon B."/>
            <person name="Goodwin S."/>
            <person name="Spatafora J."/>
            <person name="Crous P."/>
            <person name="Grigoriev I."/>
        </authorList>
    </citation>
    <scope>NUCLEOTIDE SEQUENCE</scope>
    <source>
        <strain evidence="15">CBS 183.55</strain>
    </source>
</reference>
<feature type="region of interest" description="Disordered" evidence="12">
    <location>
        <begin position="877"/>
        <end position="909"/>
    </location>
</feature>
<dbReference type="InterPro" id="IPR027417">
    <property type="entry name" value="P-loop_NTPase"/>
</dbReference>
<dbReference type="PROSITE" id="PS51192">
    <property type="entry name" value="HELICASE_ATP_BIND_1"/>
    <property type="match status" value="1"/>
</dbReference>
<dbReference type="PANTHER" id="PTHR18934">
    <property type="entry name" value="ATP-DEPENDENT RNA HELICASE"/>
    <property type="match status" value="1"/>
</dbReference>
<protein>
    <recommendedName>
        <fullName evidence="2">RNA helicase</fullName>
        <ecNumber evidence="2">3.6.4.13</ecNumber>
    </recommendedName>
</protein>
<dbReference type="EC" id="3.6.4.13" evidence="2"/>
<dbReference type="FunFam" id="3.40.50.300:FF:000500">
    <property type="entry name" value="ATP-dependent RNA helicase DHX29"/>
    <property type="match status" value="1"/>
</dbReference>
<keyword evidence="16" id="KW-1185">Reference proteome</keyword>
<dbReference type="CDD" id="cd17917">
    <property type="entry name" value="DEXHc_RHA-like"/>
    <property type="match status" value="1"/>
</dbReference>
<organism evidence="15 16">
    <name type="scientific">Didymella exigua CBS 183.55</name>
    <dbReference type="NCBI Taxonomy" id="1150837"/>
    <lineage>
        <taxon>Eukaryota</taxon>
        <taxon>Fungi</taxon>
        <taxon>Dikarya</taxon>
        <taxon>Ascomycota</taxon>
        <taxon>Pezizomycotina</taxon>
        <taxon>Dothideomycetes</taxon>
        <taxon>Pleosporomycetidae</taxon>
        <taxon>Pleosporales</taxon>
        <taxon>Pleosporineae</taxon>
        <taxon>Didymellaceae</taxon>
        <taxon>Didymella</taxon>
    </lineage>
</organism>
<dbReference type="Proteomes" id="UP000800082">
    <property type="component" value="Unassembled WGS sequence"/>
</dbReference>
<evidence type="ECO:0000313" key="16">
    <source>
        <dbReference type="Proteomes" id="UP000800082"/>
    </source>
</evidence>
<feature type="region of interest" description="Disordered" evidence="12">
    <location>
        <begin position="1"/>
        <end position="72"/>
    </location>
</feature>
<dbReference type="GO" id="GO:0003723">
    <property type="term" value="F:RNA binding"/>
    <property type="evidence" value="ECO:0007669"/>
    <property type="project" value="UniProtKB-KW"/>
</dbReference>
<dbReference type="PANTHER" id="PTHR18934:SF145">
    <property type="entry name" value="ATP-DEPENDENT RNA HELICASE DHX57-RELATED"/>
    <property type="match status" value="1"/>
</dbReference>
<dbReference type="SMART" id="SM00487">
    <property type="entry name" value="DEXDc"/>
    <property type="match status" value="1"/>
</dbReference>
<keyword evidence="5" id="KW-0547">Nucleotide-binding</keyword>
<name>A0A6A5RT55_9PLEO</name>
<dbReference type="Pfam" id="PF00271">
    <property type="entry name" value="Helicase_C"/>
    <property type="match status" value="1"/>
</dbReference>
<evidence type="ECO:0000256" key="10">
    <source>
        <dbReference type="ARBA" id="ARBA00022946"/>
    </source>
</evidence>
<evidence type="ECO:0000256" key="8">
    <source>
        <dbReference type="ARBA" id="ARBA00022840"/>
    </source>
</evidence>
<evidence type="ECO:0000313" key="15">
    <source>
        <dbReference type="EMBL" id="KAF1930304.1"/>
    </source>
</evidence>
<keyword evidence="8" id="KW-0067">ATP-binding</keyword>
<evidence type="ECO:0000259" key="13">
    <source>
        <dbReference type="PROSITE" id="PS51192"/>
    </source>
</evidence>
<dbReference type="OrthoDB" id="5600252at2759"/>
<accession>A0A6A5RT55</accession>
<dbReference type="GO" id="GO:0005524">
    <property type="term" value="F:ATP binding"/>
    <property type="evidence" value="ECO:0007669"/>
    <property type="project" value="UniProtKB-KW"/>
</dbReference>
<keyword evidence="3" id="KW-0150">Chloroplast</keyword>
<dbReference type="RefSeq" id="XP_033450552.1">
    <property type="nucleotide sequence ID" value="XM_033591856.1"/>
</dbReference>
<comment type="subcellular location">
    <subcellularLocation>
        <location evidence="1">Plastid</location>
        <location evidence="1">Chloroplast</location>
    </subcellularLocation>
</comment>
<dbReference type="InterPro" id="IPR014001">
    <property type="entry name" value="Helicase_ATP-bd"/>
</dbReference>
<feature type="compositionally biased region" description="Polar residues" evidence="12">
    <location>
        <begin position="255"/>
        <end position="269"/>
    </location>
</feature>
<dbReference type="Gene3D" id="1.20.120.1080">
    <property type="match status" value="1"/>
</dbReference>
<dbReference type="PROSITE" id="PS51194">
    <property type="entry name" value="HELICASE_CTER"/>
    <property type="match status" value="1"/>
</dbReference>
<keyword evidence="9" id="KW-0694">RNA-binding</keyword>
<evidence type="ECO:0000259" key="14">
    <source>
        <dbReference type="PROSITE" id="PS51194"/>
    </source>
</evidence>
<dbReference type="SMART" id="SM00490">
    <property type="entry name" value="HELICc"/>
    <property type="match status" value="1"/>
</dbReference>
<feature type="domain" description="Helicase C-terminal" evidence="14">
    <location>
        <begin position="944"/>
        <end position="1108"/>
    </location>
</feature>
<dbReference type="FunFam" id="1.20.120.1080:FF:000002">
    <property type="entry name" value="Putative ATP-dependent RNA helicase DHX36"/>
    <property type="match status" value="1"/>
</dbReference>
<dbReference type="SMART" id="SM00847">
    <property type="entry name" value="HA2"/>
    <property type="match status" value="1"/>
</dbReference>
<evidence type="ECO:0000256" key="2">
    <source>
        <dbReference type="ARBA" id="ARBA00012552"/>
    </source>
</evidence>
<evidence type="ECO:0000256" key="9">
    <source>
        <dbReference type="ARBA" id="ARBA00022884"/>
    </source>
</evidence>
<dbReference type="Gene3D" id="3.40.50.300">
    <property type="entry name" value="P-loop containing nucleotide triphosphate hydrolases"/>
    <property type="match status" value="2"/>
</dbReference>
<keyword evidence="6" id="KW-0378">Hydrolase</keyword>
<sequence>MAKKKKPAGNPSRGFATTSVASKPKVEKSVVDATDKESVPALPKIGTTVPQVDASAAKKEELAKQEVTQTPEELEAQLERDELQLLVEKHAAKVRRESRRQVTKFDTDRRVLRAQSHHMNVHEWLPNEILDTIISLAQTESNDSNRRQGQQQSLLKVMSEEDAMSKLWTLSLTLRDLEFTREQIEPVLRWICADAGGIDASSAVWGLQEALEWLALDQCEGHNFSYEDSKPRQPMISTPDVSRPVSPIPELLIPQNGSAGSSEHNSKQALASGLPTPAESDHSDVQVSDIDSDIDLDELVPTYLKVKGRLYEIDPELVEVNPRKKGSKGKKAAATKTVQSLKVRKLLSQLQQLESDALFDDREAEARWPSKRNEIALNQAAKRQAEAVQPRASKGPSQDEIADKPSFNERSSSMRVNGGDADDIMAEADMLGDMFSAIPDEPTADNTTTENAEAGNITLRDFGKQGGVTPRRVLEEAVRSRDPGARVMYKLISPTLYRCRHAVTITWSKDLEIEYETDISGVNVALRGIQAVFEATTIAAIDADQSEGFISTVALFSTSAALAKEEKVYIRLSPNWRDVYREFLEHRKDRIDAEDREAVRYYRSIVQDQIENEESDGVVLTNRWKSRTQVGTSYSLSNSGLSTPVPETQGLRDLWAQKAATQSYQHMLVGRMNLPVYGFRESILSTIDKNQVTIVCGETGCGKSTQIPSFILEHQLSQGKACKVYCTEPRRISAISLAQRVSEELGEGPKDLGSTRSLVGYAIRLESKTSAQTRLIYATVGVVLRMLEGPKGLREVTHLVIDEVHERSIDTDFLLIILRTLMDRRPELRVILMSATVDAARFSRYLNDAPILNVPGRTFPVQTQFLEDAIELTHYAGSTEDARKNGNSSGDDDDEEITSEKSGIPSKLPGYSPATRNVLSTYDEYAIDYDLIVRLIEAVAYDPQLSRFSSAVLVFLPGIAEIRQLNDMLAGHPSFSSNWLIYPLHSTISSDDQQAAFLFPPLGCRKIVIATNIAETGVTIPDITCVIDTGKHKEMRFDERRQLSRLAQSFIARANAKQRRGRAGRVQEGLCFHLFTKYRHDNLMMDQQTPEMLRLSLQDLVMRTKICKLGDIEATLSEALDPPSPKNIRRAIDALIEVDALTPGEELTSLGRQISRLPLDAHLGKLVLLASIFSCVDVAITIAAILSSKSPFLTPFGAKQRADIARLSFKTGDSDLLTTYNAYKAWRSVCTAAGRSEMQFCHKNFLSPQNLGNIEDLKAQLLSNLVESGFVLMSPEDRRVLSRYRSTTRHRVFVNVPPQYDTYSNNEHLVNSVIATAFYPKLLTREGKGWRNISNNQTVNLAPTSVNKGTNTAKFLSYYHIMQSSSKFYNAHSTSIAHPLPMVLMVGADMDFKLHAGVASFPGNVVRFAVREWRAAVALKVLRRRVKEILSASWKNPGRAMSERERVWLGIFERVFTERWEKDERIRERAGGKAR</sequence>
<dbReference type="GeneID" id="54349524"/>
<dbReference type="SUPFAM" id="SSF52540">
    <property type="entry name" value="P-loop containing nucleoside triphosphate hydrolases"/>
    <property type="match status" value="1"/>
</dbReference>
<dbReference type="GO" id="GO:0003724">
    <property type="term" value="F:RNA helicase activity"/>
    <property type="evidence" value="ECO:0007669"/>
    <property type="project" value="UniProtKB-EC"/>
</dbReference>
<keyword evidence="10" id="KW-0809">Transit peptide</keyword>
<dbReference type="FunFam" id="3.40.50.300:FF:000819">
    <property type="entry name" value="ATP dependent RNA helicase, putative"/>
    <property type="match status" value="1"/>
</dbReference>
<comment type="catalytic activity">
    <reaction evidence="11">
        <text>ATP + H2O = ADP + phosphate + H(+)</text>
        <dbReference type="Rhea" id="RHEA:13065"/>
        <dbReference type="ChEBI" id="CHEBI:15377"/>
        <dbReference type="ChEBI" id="CHEBI:15378"/>
        <dbReference type="ChEBI" id="CHEBI:30616"/>
        <dbReference type="ChEBI" id="CHEBI:43474"/>
        <dbReference type="ChEBI" id="CHEBI:456216"/>
        <dbReference type="EC" id="3.6.4.13"/>
    </reaction>
</comment>
<dbReference type="Pfam" id="PF00270">
    <property type="entry name" value="DEAD"/>
    <property type="match status" value="1"/>
</dbReference>
<feature type="region of interest" description="Disordered" evidence="12">
    <location>
        <begin position="225"/>
        <end position="289"/>
    </location>
</feature>
<dbReference type="InterPro" id="IPR001650">
    <property type="entry name" value="Helicase_C-like"/>
</dbReference>
<evidence type="ECO:0000256" key="5">
    <source>
        <dbReference type="ARBA" id="ARBA00022741"/>
    </source>
</evidence>
<evidence type="ECO:0000256" key="3">
    <source>
        <dbReference type="ARBA" id="ARBA00022528"/>
    </source>
</evidence>
<dbReference type="GO" id="GO:0016787">
    <property type="term" value="F:hydrolase activity"/>
    <property type="evidence" value="ECO:0007669"/>
    <property type="project" value="UniProtKB-KW"/>
</dbReference>
<dbReference type="InterPro" id="IPR007502">
    <property type="entry name" value="Helicase-assoc_dom"/>
</dbReference>